<evidence type="ECO:0000313" key="3">
    <source>
        <dbReference type="Proteomes" id="UP001190700"/>
    </source>
</evidence>
<dbReference type="AlphaFoldDB" id="A0AAE0FXK3"/>
<feature type="chain" id="PRO_5042268229" evidence="1">
    <location>
        <begin position="21"/>
        <end position="152"/>
    </location>
</feature>
<dbReference type="Proteomes" id="UP001190700">
    <property type="component" value="Unassembled WGS sequence"/>
</dbReference>
<evidence type="ECO:0000313" key="2">
    <source>
        <dbReference type="EMBL" id="KAK3267760.1"/>
    </source>
</evidence>
<accession>A0AAE0FXK3</accession>
<sequence length="152" mass="15993">MRKRVGGVGVLLVKAVGVRAAAGLAKENMHIMAVISQMCSGTGDDWRLRGGLALLEGRGGNGRVEIRERAWTMGRELQQIFSAGKWVAMLVPAPFEDGCHAGCYCAAKADDGHQDYGGAGAGAAAAIGLLVVVLNWVDVGGQEDEREAYHKS</sequence>
<keyword evidence="1" id="KW-0732">Signal</keyword>
<keyword evidence="3" id="KW-1185">Reference proteome</keyword>
<proteinExistence type="predicted"/>
<dbReference type="EMBL" id="LGRX02012219">
    <property type="protein sequence ID" value="KAK3267760.1"/>
    <property type="molecule type" value="Genomic_DNA"/>
</dbReference>
<organism evidence="2 3">
    <name type="scientific">Cymbomonas tetramitiformis</name>
    <dbReference type="NCBI Taxonomy" id="36881"/>
    <lineage>
        <taxon>Eukaryota</taxon>
        <taxon>Viridiplantae</taxon>
        <taxon>Chlorophyta</taxon>
        <taxon>Pyramimonadophyceae</taxon>
        <taxon>Pyramimonadales</taxon>
        <taxon>Pyramimonadaceae</taxon>
        <taxon>Cymbomonas</taxon>
    </lineage>
</organism>
<comment type="caution">
    <text evidence="2">The sequence shown here is derived from an EMBL/GenBank/DDBJ whole genome shotgun (WGS) entry which is preliminary data.</text>
</comment>
<feature type="signal peptide" evidence="1">
    <location>
        <begin position="1"/>
        <end position="20"/>
    </location>
</feature>
<evidence type="ECO:0000256" key="1">
    <source>
        <dbReference type="SAM" id="SignalP"/>
    </source>
</evidence>
<protein>
    <submittedName>
        <fullName evidence="2">Uncharacterized protein</fullName>
    </submittedName>
</protein>
<gene>
    <name evidence="2" type="ORF">CYMTET_23704</name>
</gene>
<name>A0AAE0FXK3_9CHLO</name>
<reference evidence="2 3" key="1">
    <citation type="journal article" date="2015" name="Genome Biol. Evol.">
        <title>Comparative Genomics of a Bacterivorous Green Alga Reveals Evolutionary Causalities and Consequences of Phago-Mixotrophic Mode of Nutrition.</title>
        <authorList>
            <person name="Burns J.A."/>
            <person name="Paasch A."/>
            <person name="Narechania A."/>
            <person name="Kim E."/>
        </authorList>
    </citation>
    <scope>NUCLEOTIDE SEQUENCE [LARGE SCALE GENOMIC DNA]</scope>
    <source>
        <strain evidence="2 3">PLY_AMNH</strain>
    </source>
</reference>